<dbReference type="PANTHER" id="PTHR33055">
    <property type="entry name" value="TRANSPOSASE FOR INSERTION SEQUENCE ELEMENT IS1111A"/>
    <property type="match status" value="1"/>
</dbReference>
<dbReference type="KEGG" id="smur:BWP33_04965"/>
<dbReference type="HOGENOM" id="CLU_036902_5_0_4"/>
<evidence type="ECO:0000313" key="5">
    <source>
        <dbReference type="Proteomes" id="UP000017813"/>
    </source>
</evidence>
<dbReference type="GO" id="GO:0003677">
    <property type="term" value="F:DNA binding"/>
    <property type="evidence" value="ECO:0007669"/>
    <property type="project" value="InterPro"/>
</dbReference>
<dbReference type="KEGG" id="smur:BWP33_03545"/>
<dbReference type="eggNOG" id="COG3547">
    <property type="taxonomic scope" value="Bacteria"/>
</dbReference>
<dbReference type="AlphaFoldDB" id="U6Q227"/>
<dbReference type="OrthoDB" id="9795150at2"/>
<dbReference type="Proteomes" id="UP000017813">
    <property type="component" value="Unassembled WGS sequence"/>
</dbReference>
<dbReference type="Pfam" id="PF01548">
    <property type="entry name" value="DEDD_Tnp_IS110"/>
    <property type="match status" value="1"/>
</dbReference>
<keyword evidence="5" id="KW-1185">Reference proteome</keyword>
<dbReference type="STRING" id="641147.HMPREF9021_02617"/>
<gene>
    <name evidence="4" type="ORF">HMPREF9021_02617</name>
</gene>
<name>U6Q227_9NEIS</name>
<feature type="domain" description="Transposase IS110-like N-terminal" evidence="2">
    <location>
        <begin position="7"/>
        <end position="153"/>
    </location>
</feature>
<comment type="caution">
    <text evidence="4">The sequence shown here is derived from an EMBL/GenBank/DDBJ whole genome shotgun (WGS) entry which is preliminary data.</text>
</comment>
<evidence type="ECO:0000259" key="2">
    <source>
        <dbReference type="Pfam" id="PF01548"/>
    </source>
</evidence>
<proteinExistence type="predicted"/>
<protein>
    <submittedName>
        <fullName evidence="4">Uncharacterized protein</fullName>
    </submittedName>
</protein>
<dbReference type="GO" id="GO:0006313">
    <property type="term" value="P:DNA transposition"/>
    <property type="evidence" value="ECO:0007669"/>
    <property type="project" value="InterPro"/>
</dbReference>
<dbReference type="NCBIfam" id="NF033542">
    <property type="entry name" value="transpos_IS110"/>
    <property type="match status" value="1"/>
</dbReference>
<organism evidence="4 5">
    <name type="scientific">Simonsiella muelleri ATCC 29453</name>
    <dbReference type="NCBI Taxonomy" id="641147"/>
    <lineage>
        <taxon>Bacteria</taxon>
        <taxon>Pseudomonadati</taxon>
        <taxon>Pseudomonadota</taxon>
        <taxon>Betaproteobacteria</taxon>
        <taxon>Neisseriales</taxon>
        <taxon>Neisseriaceae</taxon>
        <taxon>Simonsiella</taxon>
    </lineage>
</organism>
<sequence length="330" mass="37865">MEIKAHLGLDISKNKIDCCLLINNEAINFIIDNNSNGFNNLLTQFAKYKIGLNTIHVCSEATNVYYLPVSKFLFENGALVSVVNPSIIKSYAQFKLKRVKTDKQDAKLIAEFCAKENPEKWQPESVEQVKLKSLHRRIEQLLEMQIMEKNRLSVADSVALHSINQMIDFLSKQIELCRQEMQDLINKSEQLMRKQKILQSIVGIGKTTAQILLSVMIDLDKFPTYRHLVSWLGLSPIIRDSGNKKGLSTISKMGNRPIRKALYMPARAACTRSKLWRSWFEAHLARGKHPKQVYVLMMVKLVKYAYTCLKNNTYFDVKRHQDVGAEEMGV</sequence>
<dbReference type="InterPro" id="IPR047650">
    <property type="entry name" value="Transpos_IS110"/>
</dbReference>
<feature type="domain" description="Transposase IS116/IS110/IS902 C-terminal" evidence="3">
    <location>
        <begin position="196"/>
        <end position="274"/>
    </location>
</feature>
<dbReference type="Pfam" id="PF02371">
    <property type="entry name" value="Transposase_20"/>
    <property type="match status" value="1"/>
</dbReference>
<dbReference type="InterPro" id="IPR003346">
    <property type="entry name" value="Transposase_20"/>
</dbReference>
<evidence type="ECO:0000259" key="3">
    <source>
        <dbReference type="Pfam" id="PF02371"/>
    </source>
</evidence>
<evidence type="ECO:0000256" key="1">
    <source>
        <dbReference type="SAM" id="Coils"/>
    </source>
</evidence>
<reference evidence="4 5" key="2">
    <citation type="submission" date="2011-10" db="EMBL/GenBank/DDBJ databases">
        <title>The Genome Sequence of Simonsiella muelleri ATCC 29453.</title>
        <authorList>
            <consortium name="The Broad Institute Genome Sequencing Platform"/>
            <consortium name="The Broad Institute Genome Sequencing Center for Infectious Disease"/>
            <person name="Earl A."/>
            <person name="Ward D."/>
            <person name="Feldgarden M."/>
            <person name="Gevers D."/>
            <person name="Izard J."/>
            <person name="Baranova O.V."/>
            <person name="Blanton J.M."/>
            <person name="Tanner A.C."/>
            <person name="Dewhirst F."/>
            <person name="Young S.K."/>
            <person name="Zeng Q."/>
            <person name="Gargeya S."/>
            <person name="Fitzgerald M."/>
            <person name="Haas B."/>
            <person name="Abouelleil A."/>
            <person name="Alvarado L."/>
            <person name="Arachchi H.M."/>
            <person name="Berlin A."/>
            <person name="Brown A."/>
            <person name="Chapman S.B."/>
            <person name="Chen Z."/>
            <person name="Dunbar C."/>
            <person name="Freedman E."/>
            <person name="Gearin G."/>
            <person name="Goldberg J."/>
            <person name="Griggs A."/>
            <person name="Gujja S."/>
            <person name="Heiman D."/>
            <person name="Howarth C."/>
            <person name="Larson L."/>
            <person name="Lui A."/>
            <person name="MacDonald P.J.P."/>
            <person name="Montmayeur A."/>
            <person name="Murphy C."/>
            <person name="Neiman D."/>
            <person name="Pearson M."/>
            <person name="Priest M."/>
            <person name="Roberts A."/>
            <person name="Saif S."/>
            <person name="Shea T."/>
            <person name="Shenoy N."/>
            <person name="Sisk P."/>
            <person name="Stolte C."/>
            <person name="Sykes S."/>
            <person name="Wortman J."/>
            <person name="Nusbaum C."/>
            <person name="Birren B."/>
        </authorList>
    </citation>
    <scope>NUCLEOTIDE SEQUENCE [LARGE SCALE GENOMIC DNA]</scope>
    <source>
        <strain evidence="4 5">ATCC 29453</strain>
    </source>
</reference>
<keyword evidence="1" id="KW-0175">Coiled coil</keyword>
<accession>U6Q227</accession>
<dbReference type="EMBL" id="ADCY02000056">
    <property type="protein sequence ID" value="EJZ50135.1"/>
    <property type="molecule type" value="Genomic_DNA"/>
</dbReference>
<dbReference type="GO" id="GO:0004803">
    <property type="term" value="F:transposase activity"/>
    <property type="evidence" value="ECO:0007669"/>
    <property type="project" value="InterPro"/>
</dbReference>
<reference evidence="4 5" key="1">
    <citation type="submission" date="2010-03" db="EMBL/GenBank/DDBJ databases">
        <authorList>
            <consortium name="The Broad Institute Genome Sequencing Platform"/>
            <person name="Ward D."/>
            <person name="Earl A."/>
            <person name="Feldgarden M."/>
            <person name="Gevers D."/>
            <person name="Young S."/>
            <person name="Zeng Q."/>
            <person name="Koehrsen M."/>
            <person name="Alvarado L."/>
            <person name="Berlin A.M."/>
            <person name="Borenstein D."/>
            <person name="Chapman S.B."/>
            <person name="Chen Z."/>
            <person name="Engels R."/>
            <person name="Freedman E."/>
            <person name="Gellesch M."/>
            <person name="Goldberg J."/>
            <person name="Griggs A."/>
            <person name="Gujja S."/>
            <person name="Heilman E.R."/>
            <person name="Heiman D.I."/>
            <person name="Hepburn T.A."/>
            <person name="Howarth C."/>
            <person name="Jen D."/>
            <person name="Larson L."/>
            <person name="Mehta T."/>
            <person name="Park D."/>
            <person name="Pearson M."/>
            <person name="Richards J."/>
            <person name="Roberts A."/>
            <person name="Saif S."/>
            <person name="Shea T.D."/>
            <person name="Shenoy N."/>
            <person name="Sisk P."/>
            <person name="Stolte C."/>
            <person name="Sykes S.N."/>
            <person name="Walk T."/>
            <person name="White J."/>
            <person name="Yandava C."/>
            <person name="Izard J."/>
            <person name="Baranova O.V."/>
            <person name="Blanton J.M."/>
            <person name="Tanner A.C."/>
            <person name="Dewhirst F."/>
            <person name="Haas B."/>
            <person name="Nusbaum C."/>
            <person name="Birren B."/>
        </authorList>
    </citation>
    <scope>NUCLEOTIDE SEQUENCE [LARGE SCALE GENOMIC DNA]</scope>
    <source>
        <strain evidence="4 5">ATCC 29453</strain>
    </source>
</reference>
<evidence type="ECO:0000313" key="4">
    <source>
        <dbReference type="EMBL" id="EJZ50135.1"/>
    </source>
</evidence>
<dbReference type="InterPro" id="IPR002525">
    <property type="entry name" value="Transp_IS110-like_N"/>
</dbReference>
<dbReference type="RefSeq" id="WP_002642883.1">
    <property type="nucleotide sequence ID" value="NZ_CP019448.1"/>
</dbReference>
<feature type="coiled-coil region" evidence="1">
    <location>
        <begin position="167"/>
        <end position="194"/>
    </location>
</feature>
<dbReference type="PANTHER" id="PTHR33055:SF3">
    <property type="entry name" value="PUTATIVE TRANSPOSASE FOR IS117-RELATED"/>
    <property type="match status" value="1"/>
</dbReference>